<dbReference type="PANTHER" id="PTHR43794:SF11">
    <property type="entry name" value="AMIDOHYDROLASE-RELATED DOMAIN-CONTAINING PROTEIN"/>
    <property type="match status" value="1"/>
</dbReference>
<dbReference type="SUPFAM" id="SSF51556">
    <property type="entry name" value="Metallo-dependent hydrolases"/>
    <property type="match status" value="1"/>
</dbReference>
<accession>A0ABP9GL63</accession>
<evidence type="ECO:0000313" key="4">
    <source>
        <dbReference type="Proteomes" id="UP001499993"/>
    </source>
</evidence>
<dbReference type="InterPro" id="IPR032466">
    <property type="entry name" value="Metal_Hydrolase"/>
</dbReference>
<dbReference type="InterPro" id="IPR050287">
    <property type="entry name" value="MTA/SAH_deaminase"/>
</dbReference>
<dbReference type="InterPro" id="IPR006680">
    <property type="entry name" value="Amidohydro-rel"/>
</dbReference>
<dbReference type="SUPFAM" id="SSF51338">
    <property type="entry name" value="Composite domain of metallo-dependent hydrolases"/>
    <property type="match status" value="1"/>
</dbReference>
<keyword evidence="4" id="KW-1185">Reference proteome</keyword>
<evidence type="ECO:0000259" key="2">
    <source>
        <dbReference type="Pfam" id="PF01979"/>
    </source>
</evidence>
<dbReference type="PANTHER" id="PTHR43794">
    <property type="entry name" value="AMINOHYDROLASE SSNA-RELATED"/>
    <property type="match status" value="1"/>
</dbReference>
<proteinExistence type="predicted"/>
<reference evidence="4" key="1">
    <citation type="journal article" date="2019" name="Int. J. Syst. Evol. Microbiol.">
        <title>The Global Catalogue of Microorganisms (GCM) 10K type strain sequencing project: providing services to taxonomists for standard genome sequencing and annotation.</title>
        <authorList>
            <consortium name="The Broad Institute Genomics Platform"/>
            <consortium name="The Broad Institute Genome Sequencing Center for Infectious Disease"/>
            <person name="Wu L."/>
            <person name="Ma J."/>
        </authorList>
    </citation>
    <scope>NUCLEOTIDE SEQUENCE [LARGE SCALE GENOMIC DNA]</scope>
    <source>
        <strain evidence="4">JCM 18123</strain>
    </source>
</reference>
<evidence type="ECO:0000313" key="3">
    <source>
        <dbReference type="EMBL" id="GAA4938033.1"/>
    </source>
</evidence>
<dbReference type="RefSeq" id="WP_345556293.1">
    <property type="nucleotide sequence ID" value="NZ_BAABIK010000008.1"/>
</dbReference>
<protein>
    <submittedName>
        <fullName evidence="3">Amidohydrolase family protein</fullName>
    </submittedName>
</protein>
<dbReference type="InterPro" id="IPR011059">
    <property type="entry name" value="Metal-dep_hydrolase_composite"/>
</dbReference>
<dbReference type="EMBL" id="BAABIK010000008">
    <property type="protein sequence ID" value="GAA4938033.1"/>
    <property type="molecule type" value="Genomic_DNA"/>
</dbReference>
<dbReference type="Proteomes" id="UP001499993">
    <property type="component" value="Unassembled WGS sequence"/>
</dbReference>
<dbReference type="Pfam" id="PF01979">
    <property type="entry name" value="Amidohydro_1"/>
    <property type="match status" value="1"/>
</dbReference>
<sequence>MPTGRTVVRDAAVLTADPANTVHQHGTLVIEDGRLAEVRPSEPDDGGQPADTVIHGRGKLALPGLVNAHTHLEMTGVQGAFSDLSTLRLGMEATALFRRSEAYAELARAGWALGLVNMLTSGITLFNSMDRDPRPGADAVAESGMRAVMGPMLADLMLPEPVEAQVAQAEEFVAAYHGSADGRVRAAVATQGDLWCTGELWRAAAALARRHPEARVHTHVLETGQSQAMARSQGYASSVELLEELGLLDERTMVAHFVNARAADVRRVAAAGASVLHCPTGLAYYGTGERAWPPMRALAEHGVAVGLGLDDPYWIDSWDLFREAKQARVMANHHFGAPQLDSDRLVRMLTIDGARALGLGDEVGSLEPGKQADVVLADIDHPRFEPYTNLPALAVNALTADRVESVLVEGRVLVSGGRVQTLDKGAARDDLRRTAHEIAEKTGWHLGPASAIPPRITGTIRRSAGPLLGIAARVATQTTRERLRRGPGADT</sequence>
<dbReference type="Gene3D" id="2.30.40.10">
    <property type="entry name" value="Urease, subunit C, domain 1"/>
    <property type="match status" value="1"/>
</dbReference>
<evidence type="ECO:0000256" key="1">
    <source>
        <dbReference type="ARBA" id="ARBA00022801"/>
    </source>
</evidence>
<feature type="domain" description="Amidohydrolase-related" evidence="2">
    <location>
        <begin position="61"/>
        <end position="412"/>
    </location>
</feature>
<organism evidence="3 4">
    <name type="scientific">Streptomonospora halophila</name>
    <dbReference type="NCBI Taxonomy" id="427369"/>
    <lineage>
        <taxon>Bacteria</taxon>
        <taxon>Bacillati</taxon>
        <taxon>Actinomycetota</taxon>
        <taxon>Actinomycetes</taxon>
        <taxon>Streptosporangiales</taxon>
        <taxon>Nocardiopsidaceae</taxon>
        <taxon>Streptomonospora</taxon>
    </lineage>
</organism>
<dbReference type="Gene3D" id="3.20.20.140">
    <property type="entry name" value="Metal-dependent hydrolases"/>
    <property type="match status" value="1"/>
</dbReference>
<comment type="caution">
    <text evidence="3">The sequence shown here is derived from an EMBL/GenBank/DDBJ whole genome shotgun (WGS) entry which is preliminary data.</text>
</comment>
<name>A0ABP9GL63_9ACTN</name>
<gene>
    <name evidence="3" type="ORF">GCM10023224_19010</name>
</gene>
<keyword evidence="1" id="KW-0378">Hydrolase</keyword>